<dbReference type="InterPro" id="IPR000847">
    <property type="entry name" value="LysR_HTH_N"/>
</dbReference>
<evidence type="ECO:0000259" key="5">
    <source>
        <dbReference type="PROSITE" id="PS50931"/>
    </source>
</evidence>
<dbReference type="AlphaFoldDB" id="A0A2S7ETN0"/>
<dbReference type="PANTHER" id="PTHR30537:SF3">
    <property type="entry name" value="TRANSCRIPTIONAL REGULATORY PROTEIN"/>
    <property type="match status" value="1"/>
</dbReference>
<dbReference type="InterPro" id="IPR036390">
    <property type="entry name" value="WH_DNA-bd_sf"/>
</dbReference>
<protein>
    <submittedName>
        <fullName evidence="6">LysR family transcriptional regulator</fullName>
    </submittedName>
</protein>
<keyword evidence="4" id="KW-0804">Transcription</keyword>
<dbReference type="PANTHER" id="PTHR30537">
    <property type="entry name" value="HTH-TYPE TRANSCRIPTIONAL REGULATOR"/>
    <property type="match status" value="1"/>
</dbReference>
<comment type="caution">
    <text evidence="6">The sequence shown here is derived from an EMBL/GenBank/DDBJ whole genome shotgun (WGS) entry which is preliminary data.</text>
</comment>
<dbReference type="Proteomes" id="UP000238261">
    <property type="component" value="Unassembled WGS sequence"/>
</dbReference>
<comment type="similarity">
    <text evidence="1">Belongs to the LysR transcriptional regulatory family.</text>
</comment>
<dbReference type="RefSeq" id="WP_046981041.1">
    <property type="nucleotide sequence ID" value="NZ_CP043476.1"/>
</dbReference>
<evidence type="ECO:0000313" key="7">
    <source>
        <dbReference type="Proteomes" id="UP000238261"/>
    </source>
</evidence>
<dbReference type="OrthoDB" id="9810065at2"/>
<dbReference type="GO" id="GO:0043565">
    <property type="term" value="F:sequence-specific DNA binding"/>
    <property type="evidence" value="ECO:0007669"/>
    <property type="project" value="TreeGrafter"/>
</dbReference>
<dbReference type="Pfam" id="PF03466">
    <property type="entry name" value="LysR_substrate"/>
    <property type="match status" value="1"/>
</dbReference>
<dbReference type="SUPFAM" id="SSF46785">
    <property type="entry name" value="Winged helix' DNA-binding domain"/>
    <property type="match status" value="1"/>
</dbReference>
<dbReference type="InterPro" id="IPR058163">
    <property type="entry name" value="LysR-type_TF_proteobact-type"/>
</dbReference>
<proteinExistence type="inferred from homology"/>
<evidence type="ECO:0000256" key="3">
    <source>
        <dbReference type="ARBA" id="ARBA00023125"/>
    </source>
</evidence>
<feature type="domain" description="HTH lysR-type" evidence="5">
    <location>
        <begin position="2"/>
        <end position="59"/>
    </location>
</feature>
<organism evidence="6 7">
    <name type="scientific">Xanthomonas hyacinthi</name>
    <dbReference type="NCBI Taxonomy" id="56455"/>
    <lineage>
        <taxon>Bacteria</taxon>
        <taxon>Pseudomonadati</taxon>
        <taxon>Pseudomonadota</taxon>
        <taxon>Gammaproteobacteria</taxon>
        <taxon>Lysobacterales</taxon>
        <taxon>Lysobacteraceae</taxon>
        <taxon>Xanthomonas</taxon>
    </lineage>
</organism>
<dbReference type="Pfam" id="PF00126">
    <property type="entry name" value="HTH_1"/>
    <property type="match status" value="1"/>
</dbReference>
<dbReference type="Gene3D" id="1.10.10.10">
    <property type="entry name" value="Winged helix-like DNA-binding domain superfamily/Winged helix DNA-binding domain"/>
    <property type="match status" value="1"/>
</dbReference>
<dbReference type="GO" id="GO:0006351">
    <property type="term" value="P:DNA-templated transcription"/>
    <property type="evidence" value="ECO:0007669"/>
    <property type="project" value="TreeGrafter"/>
</dbReference>
<name>A0A2S7ETN0_9XANT</name>
<evidence type="ECO:0000256" key="4">
    <source>
        <dbReference type="ARBA" id="ARBA00023163"/>
    </source>
</evidence>
<dbReference type="InterPro" id="IPR005119">
    <property type="entry name" value="LysR_subst-bd"/>
</dbReference>
<evidence type="ECO:0000256" key="2">
    <source>
        <dbReference type="ARBA" id="ARBA00023015"/>
    </source>
</evidence>
<accession>A0A2S7ETN0</accession>
<dbReference type="PROSITE" id="PS50931">
    <property type="entry name" value="HTH_LYSR"/>
    <property type="match status" value="1"/>
</dbReference>
<evidence type="ECO:0000313" key="6">
    <source>
        <dbReference type="EMBL" id="PPU96435.1"/>
    </source>
</evidence>
<keyword evidence="7" id="KW-1185">Reference proteome</keyword>
<dbReference type="SUPFAM" id="SSF53850">
    <property type="entry name" value="Periplasmic binding protein-like II"/>
    <property type="match status" value="1"/>
</dbReference>
<dbReference type="EMBL" id="MDEG01000015">
    <property type="protein sequence ID" value="PPU96435.1"/>
    <property type="molecule type" value="Genomic_DNA"/>
</dbReference>
<keyword evidence="2" id="KW-0805">Transcription regulation</keyword>
<reference evidence="7" key="1">
    <citation type="submission" date="2016-08" db="EMBL/GenBank/DDBJ databases">
        <authorList>
            <person name="Merda D."/>
            <person name="Briand M."/>
            <person name="Taghouti G."/>
            <person name="Carrere S."/>
            <person name="Gouzy J."/>
            <person name="Portier P."/>
            <person name="Jacques M.-A."/>
            <person name="Fischer-Le Saux M."/>
        </authorList>
    </citation>
    <scope>NUCLEOTIDE SEQUENCE [LARGE SCALE GENOMIC DNA]</scope>
    <source>
        <strain evidence="7">CFBP1156</strain>
    </source>
</reference>
<gene>
    <name evidence="6" type="ORF">XhyaCFBP1156_15120</name>
</gene>
<dbReference type="Gene3D" id="3.40.190.290">
    <property type="match status" value="1"/>
</dbReference>
<dbReference type="GO" id="GO:0003700">
    <property type="term" value="F:DNA-binding transcription factor activity"/>
    <property type="evidence" value="ECO:0007669"/>
    <property type="project" value="InterPro"/>
</dbReference>
<keyword evidence="3" id="KW-0238">DNA-binding</keyword>
<dbReference type="InterPro" id="IPR036388">
    <property type="entry name" value="WH-like_DNA-bd_sf"/>
</dbReference>
<evidence type="ECO:0000256" key="1">
    <source>
        <dbReference type="ARBA" id="ARBA00009437"/>
    </source>
</evidence>
<sequence length="299" mass="32430">MFDWENFRHFLAVARAGTLSGAARSLHVDHATVSRRLSALEAELQAALVERLPRCCRLTPMGVHVYEQAKTMEAAAFAVERLTRAGQTPLNGTVTLSAPPVLATHLLAQRLPEFRNDYPGIRLSVVAQAQQVSLSRREADVALRLVRPTEASSVVRKLAQMPFALYASRNYAAAHRPEDWTFIAYDARFADMPQQQWLLDIAGSRAVGCELSDIGGHLAAARAGAGVAGLPCFLGDAEPAILRLEHAGAMFSRDIWLVVHRDLRRSAAVRAVMDFVAAAVAATPGLGLEPPVAKQPQSQ</sequence>